<evidence type="ECO:0000313" key="2">
    <source>
        <dbReference type="Proteomes" id="UP000186922"/>
    </source>
</evidence>
<dbReference type="EMBL" id="BDGG01000001">
    <property type="protein sequence ID" value="GAU89379.1"/>
    <property type="molecule type" value="Genomic_DNA"/>
</dbReference>
<organism evidence="1 2">
    <name type="scientific">Ramazzottius varieornatus</name>
    <name type="common">Water bear</name>
    <name type="synonym">Tardigrade</name>
    <dbReference type="NCBI Taxonomy" id="947166"/>
    <lineage>
        <taxon>Eukaryota</taxon>
        <taxon>Metazoa</taxon>
        <taxon>Ecdysozoa</taxon>
        <taxon>Tardigrada</taxon>
        <taxon>Eutardigrada</taxon>
        <taxon>Parachela</taxon>
        <taxon>Hypsibioidea</taxon>
        <taxon>Ramazzottiidae</taxon>
        <taxon>Ramazzottius</taxon>
    </lineage>
</organism>
<protein>
    <submittedName>
        <fullName evidence="1">Uncharacterized protein</fullName>
    </submittedName>
</protein>
<evidence type="ECO:0000313" key="1">
    <source>
        <dbReference type="EMBL" id="GAU89379.1"/>
    </source>
</evidence>
<reference evidence="1 2" key="1">
    <citation type="journal article" date="2016" name="Nat. Commun.">
        <title>Extremotolerant tardigrade genome and improved radiotolerance of human cultured cells by tardigrade-unique protein.</title>
        <authorList>
            <person name="Hashimoto T."/>
            <person name="Horikawa D.D."/>
            <person name="Saito Y."/>
            <person name="Kuwahara H."/>
            <person name="Kozuka-Hata H."/>
            <person name="Shin-I T."/>
            <person name="Minakuchi Y."/>
            <person name="Ohishi K."/>
            <person name="Motoyama A."/>
            <person name="Aizu T."/>
            <person name="Enomoto A."/>
            <person name="Kondo K."/>
            <person name="Tanaka S."/>
            <person name="Hara Y."/>
            <person name="Koshikawa S."/>
            <person name="Sagara H."/>
            <person name="Miura T."/>
            <person name="Yokobori S."/>
            <person name="Miyagawa K."/>
            <person name="Suzuki Y."/>
            <person name="Kubo T."/>
            <person name="Oyama M."/>
            <person name="Kohara Y."/>
            <person name="Fujiyama A."/>
            <person name="Arakawa K."/>
            <person name="Katayama T."/>
            <person name="Toyoda A."/>
            <person name="Kunieda T."/>
        </authorList>
    </citation>
    <scope>NUCLEOTIDE SEQUENCE [LARGE SCALE GENOMIC DNA]</scope>
    <source>
        <strain evidence="1 2">YOKOZUNA-1</strain>
    </source>
</reference>
<keyword evidence="2" id="KW-1185">Reference proteome</keyword>
<gene>
    <name evidence="1" type="primary">RvY_01934-1</name>
    <name evidence="1" type="synonym">RvY_01934.1</name>
    <name evidence="1" type="ORF">RvY_01934</name>
</gene>
<sequence>MKRAVPAETMPADPKQFYEKKFLIPFITELIALHESRFGKNSRDLSLLIPLQVLALPSNME</sequence>
<accession>A0A1D1UI39</accession>
<proteinExistence type="predicted"/>
<comment type="caution">
    <text evidence="1">The sequence shown here is derived from an EMBL/GenBank/DDBJ whole genome shotgun (WGS) entry which is preliminary data.</text>
</comment>
<name>A0A1D1UI39_RAMVA</name>
<dbReference type="AlphaFoldDB" id="A0A1D1UI39"/>
<dbReference type="Proteomes" id="UP000186922">
    <property type="component" value="Unassembled WGS sequence"/>
</dbReference>